<comment type="catalytic activity">
    <reaction evidence="10 12">
        <text>tRNA(Val) + L-valine + ATP = L-valyl-tRNA(Val) + AMP + diphosphate</text>
        <dbReference type="Rhea" id="RHEA:10704"/>
        <dbReference type="Rhea" id="RHEA-COMP:9672"/>
        <dbReference type="Rhea" id="RHEA-COMP:9708"/>
        <dbReference type="ChEBI" id="CHEBI:30616"/>
        <dbReference type="ChEBI" id="CHEBI:33019"/>
        <dbReference type="ChEBI" id="CHEBI:57762"/>
        <dbReference type="ChEBI" id="CHEBI:78442"/>
        <dbReference type="ChEBI" id="CHEBI:78537"/>
        <dbReference type="ChEBI" id="CHEBI:456215"/>
        <dbReference type="EC" id="6.1.1.9"/>
    </reaction>
</comment>
<protein>
    <recommendedName>
        <fullName evidence="12">Valine--tRNA ligase</fullName>
        <ecNumber evidence="12">6.1.1.9</ecNumber>
    </recommendedName>
    <alternativeName>
        <fullName evidence="12">Valyl-tRNA synthetase</fullName>
        <shortName evidence="12">ValRS</shortName>
    </alternativeName>
</protein>
<evidence type="ECO:0000256" key="9">
    <source>
        <dbReference type="ARBA" id="ARBA00023146"/>
    </source>
</evidence>
<comment type="caution">
    <text evidence="16">The sequence shown here is derived from an EMBL/GenBank/DDBJ whole genome shotgun (WGS) entry which is preliminary data.</text>
</comment>
<dbReference type="Pfam" id="PF10458">
    <property type="entry name" value="Val_tRNA-synt_C"/>
    <property type="match status" value="1"/>
</dbReference>
<feature type="domain" description="Valyl-tRNA synthetase tRNA-binding arm" evidence="15">
    <location>
        <begin position="922"/>
        <end position="984"/>
    </location>
</feature>
<dbReference type="SUPFAM" id="SSF50677">
    <property type="entry name" value="ValRS/IleRS/LeuRS editing domain"/>
    <property type="match status" value="1"/>
</dbReference>
<evidence type="ECO:0000313" key="17">
    <source>
        <dbReference type="Proteomes" id="UP000634004"/>
    </source>
</evidence>
<evidence type="ECO:0000256" key="3">
    <source>
        <dbReference type="ARBA" id="ARBA00022490"/>
    </source>
</evidence>
<dbReference type="NCBIfam" id="TIGR00422">
    <property type="entry name" value="valS"/>
    <property type="match status" value="1"/>
</dbReference>
<keyword evidence="17" id="KW-1185">Reference proteome</keyword>
<dbReference type="AlphaFoldDB" id="A0A8J3CRS0"/>
<feature type="domain" description="Aminoacyl-tRNA synthetase class Ia" evidence="13">
    <location>
        <begin position="25"/>
        <end position="686"/>
    </location>
</feature>
<evidence type="ECO:0000259" key="15">
    <source>
        <dbReference type="Pfam" id="PF10458"/>
    </source>
</evidence>
<evidence type="ECO:0000256" key="6">
    <source>
        <dbReference type="ARBA" id="ARBA00022840"/>
    </source>
</evidence>
<dbReference type="InterPro" id="IPR013155">
    <property type="entry name" value="M/V/L/I-tRNA-synth_anticd-bd"/>
</dbReference>
<dbReference type="HAMAP" id="MF_02004">
    <property type="entry name" value="Val_tRNA_synth_type1"/>
    <property type="match status" value="1"/>
</dbReference>
<dbReference type="GO" id="GO:0002161">
    <property type="term" value="F:aminoacyl-tRNA deacylase activity"/>
    <property type="evidence" value="ECO:0007669"/>
    <property type="project" value="InterPro"/>
</dbReference>
<evidence type="ECO:0000259" key="13">
    <source>
        <dbReference type="Pfam" id="PF00133"/>
    </source>
</evidence>
<dbReference type="SUPFAM" id="SSF52374">
    <property type="entry name" value="Nucleotidylyl transferase"/>
    <property type="match status" value="1"/>
</dbReference>
<comment type="subunit">
    <text evidence="2 12">Monomer.</text>
</comment>
<dbReference type="SUPFAM" id="SSF46589">
    <property type="entry name" value="tRNA-binding arm"/>
    <property type="match status" value="1"/>
</dbReference>
<dbReference type="InterPro" id="IPR010978">
    <property type="entry name" value="tRNA-bd_arm"/>
</dbReference>
<name>A0A8J3CRS0_9PROT</name>
<dbReference type="CDD" id="cd07962">
    <property type="entry name" value="Anticodon_Ia_Val"/>
    <property type="match status" value="1"/>
</dbReference>
<keyword evidence="5 12" id="KW-0547">Nucleotide-binding</keyword>
<reference evidence="16" key="2">
    <citation type="submission" date="2020-09" db="EMBL/GenBank/DDBJ databases">
        <authorList>
            <person name="Sun Q."/>
            <person name="Kim S."/>
        </authorList>
    </citation>
    <scope>NUCLEOTIDE SEQUENCE</scope>
    <source>
        <strain evidence="16">KCTC 32513</strain>
    </source>
</reference>
<dbReference type="Pfam" id="PF08264">
    <property type="entry name" value="Anticodon_1"/>
    <property type="match status" value="1"/>
</dbReference>
<gene>
    <name evidence="12 16" type="primary">valS</name>
    <name evidence="16" type="ORF">GCM10009069_26590</name>
</gene>
<keyword evidence="3 12" id="KW-0963">Cytoplasm</keyword>
<accession>A0A8J3CRS0</accession>
<comment type="domain">
    <text evidence="12">The C-terminal coiled-coil domain is crucial for aminoacylation activity.</text>
</comment>
<organism evidence="16 17">
    <name type="scientific">Algimonas arctica</name>
    <dbReference type="NCBI Taxonomy" id="1479486"/>
    <lineage>
        <taxon>Bacteria</taxon>
        <taxon>Pseudomonadati</taxon>
        <taxon>Pseudomonadota</taxon>
        <taxon>Alphaproteobacteria</taxon>
        <taxon>Maricaulales</taxon>
        <taxon>Robiginitomaculaceae</taxon>
        <taxon>Algimonas</taxon>
    </lineage>
</organism>
<feature type="short sequence motif" description="'HIGH' region" evidence="12">
    <location>
        <begin position="53"/>
        <end position="63"/>
    </location>
</feature>
<dbReference type="PANTHER" id="PTHR11946">
    <property type="entry name" value="VALYL-TRNA SYNTHETASES"/>
    <property type="match status" value="1"/>
</dbReference>
<evidence type="ECO:0000259" key="14">
    <source>
        <dbReference type="Pfam" id="PF08264"/>
    </source>
</evidence>
<dbReference type="InterPro" id="IPR014729">
    <property type="entry name" value="Rossmann-like_a/b/a_fold"/>
</dbReference>
<dbReference type="Pfam" id="PF00133">
    <property type="entry name" value="tRNA-synt_1"/>
    <property type="match status" value="1"/>
</dbReference>
<dbReference type="FunFam" id="3.40.50.620:FF:000032">
    <property type="entry name" value="Valine--tRNA ligase"/>
    <property type="match status" value="1"/>
</dbReference>
<dbReference type="CDD" id="cd00817">
    <property type="entry name" value="ValRS_core"/>
    <property type="match status" value="1"/>
</dbReference>
<reference evidence="16" key="1">
    <citation type="journal article" date="2014" name="Int. J. Syst. Evol. Microbiol.">
        <title>Complete genome sequence of Corynebacterium casei LMG S-19264T (=DSM 44701T), isolated from a smear-ripened cheese.</title>
        <authorList>
            <consortium name="US DOE Joint Genome Institute (JGI-PGF)"/>
            <person name="Walter F."/>
            <person name="Albersmeier A."/>
            <person name="Kalinowski J."/>
            <person name="Ruckert C."/>
        </authorList>
    </citation>
    <scope>NUCLEOTIDE SEQUENCE</scope>
    <source>
        <strain evidence="16">KCTC 32513</strain>
    </source>
</reference>
<keyword evidence="7 12" id="KW-0648">Protein biosynthesis</keyword>
<dbReference type="InterPro" id="IPR002303">
    <property type="entry name" value="Valyl-tRNA_ligase"/>
</dbReference>
<evidence type="ECO:0000256" key="10">
    <source>
        <dbReference type="ARBA" id="ARBA00047552"/>
    </source>
</evidence>
<dbReference type="FunFam" id="1.10.287.380:FF:000001">
    <property type="entry name" value="Valine--tRNA ligase"/>
    <property type="match status" value="1"/>
</dbReference>
<dbReference type="RefSeq" id="WP_308429118.1">
    <property type="nucleotide sequence ID" value="NZ_BMZH01000014.1"/>
</dbReference>
<dbReference type="InterPro" id="IPR033705">
    <property type="entry name" value="Anticodon_Ia_Val"/>
</dbReference>
<dbReference type="Gene3D" id="1.10.730.10">
    <property type="entry name" value="Isoleucyl-tRNA Synthetase, Domain 1"/>
    <property type="match status" value="1"/>
</dbReference>
<dbReference type="PRINTS" id="PR00986">
    <property type="entry name" value="TRNASYNTHVAL"/>
</dbReference>
<feature type="domain" description="Methionyl/Valyl/Leucyl/Isoleucyl-tRNA synthetase anticodon-binding" evidence="14">
    <location>
        <begin position="728"/>
        <end position="867"/>
    </location>
</feature>
<evidence type="ECO:0000313" key="16">
    <source>
        <dbReference type="EMBL" id="GHB02523.1"/>
    </source>
</evidence>
<dbReference type="Gene3D" id="1.10.287.380">
    <property type="entry name" value="Valyl-tRNA synthetase, C-terminal domain"/>
    <property type="match status" value="1"/>
</dbReference>
<evidence type="ECO:0000256" key="5">
    <source>
        <dbReference type="ARBA" id="ARBA00022741"/>
    </source>
</evidence>
<dbReference type="SUPFAM" id="SSF47323">
    <property type="entry name" value="Anticodon-binding domain of a subclass of class I aminoacyl-tRNA synthetases"/>
    <property type="match status" value="1"/>
</dbReference>
<evidence type="ECO:0000256" key="4">
    <source>
        <dbReference type="ARBA" id="ARBA00022598"/>
    </source>
</evidence>
<dbReference type="GO" id="GO:0006438">
    <property type="term" value="P:valyl-tRNA aminoacylation"/>
    <property type="evidence" value="ECO:0007669"/>
    <property type="project" value="UniProtKB-UniRule"/>
</dbReference>
<dbReference type="InterPro" id="IPR001412">
    <property type="entry name" value="aa-tRNA-synth_I_CS"/>
</dbReference>
<evidence type="ECO:0000256" key="1">
    <source>
        <dbReference type="ARBA" id="ARBA00004496"/>
    </source>
</evidence>
<dbReference type="InterPro" id="IPR019499">
    <property type="entry name" value="Val-tRNA_synth_tRNA-bd"/>
</dbReference>
<evidence type="ECO:0000256" key="8">
    <source>
        <dbReference type="ARBA" id="ARBA00023054"/>
    </source>
</evidence>
<evidence type="ECO:0000256" key="7">
    <source>
        <dbReference type="ARBA" id="ARBA00022917"/>
    </source>
</evidence>
<dbReference type="InterPro" id="IPR002300">
    <property type="entry name" value="aa-tRNA-synth_Ia"/>
</dbReference>
<dbReference type="InterPro" id="IPR009080">
    <property type="entry name" value="tRNAsynth_Ia_anticodon-bd"/>
</dbReference>
<proteinExistence type="inferred from homology"/>
<dbReference type="EC" id="6.1.1.9" evidence="12"/>
<evidence type="ECO:0000256" key="2">
    <source>
        <dbReference type="ARBA" id="ARBA00011245"/>
    </source>
</evidence>
<dbReference type="GO" id="GO:0005829">
    <property type="term" value="C:cytosol"/>
    <property type="evidence" value="ECO:0007669"/>
    <property type="project" value="TreeGrafter"/>
</dbReference>
<dbReference type="EMBL" id="BMZH01000014">
    <property type="protein sequence ID" value="GHB02523.1"/>
    <property type="molecule type" value="Genomic_DNA"/>
</dbReference>
<sequence>MPEMTPENNLDLPKHFDPKEAEQRLYAAWEAAECFKPTLDDAKPPFSIVIPPPNVTGSLHMGHAVNNTIQDILARFHRMRGFDVLWQPGTDHAGIATQMVVERKLADEQRPRASMTRDEFTAEVWDWKAESGGIITEQLRRLGASCDWSREKFTLGNPEDPTDKMAEAVTKAFVEMYNDGLIYRDKRLVNWDPHFQTAISDLEVENRDVDGYFWHFKYPLAGGETYTYVEKDEDGNVTLSEERDYISIATTRPETMLGDGAIAVHPDDERYAPIVGKMVRLPLTHRLIPIITDEYPDMDFGSGAVKITGAHDFNDYEVAKRNDIPMYSLMGTKGEMIASEIMPDKYVGMDRFDARTAVVADIDAEGLLIAVEDKKIMQPFGDRSNAVIEPMLTDQWFVAADKLAGDAMAAVNEGKTNFIPENWKKTYDHWMENIQPWCISRQLWWGHRVPAWYGPKVIKRYPNGQFELSTDERHIVSAINENEAESAFHHYYHGMNTHFVDDETDYVGYVSNLSNETEEYAFKGYPILRDPDVLDTWFSSGLWPFSTLGWPDNTAELEKFYPTSVLVTAHDIIFFWVARMMMQGLHFMDEVPFKDVYIHALVLDEQGKKMSKSIGNTIDPLDLIDGVSLDDLVEKRTRGLKNPEKAPQVAKATRKAYPDGFDAYGADALRFTLAAMAGQGRNIKLSVDRVAGYRNFGTKLWNAARFAQMNGCRSQADFDPKSVDSALNQWVIAKTADAVKQVTHYIETYRFNDAADAAYSFVWGTVCDWYIELAKPELLGETPGETQATMAWVLDQSFKLLHPFMPFITEELWSQTGDRDGFVMLAAWPEVDATPVGDNIDWLIRLISALRSVRAEMNVPPSRKASLVVIAPEDKRFAQFSDALGRLARVDGISFAATAPDGALQTVVDGVSYAIPMDGLIDVAAETKRLDAAIAKAEGEIAKIDKKLSNEKFVSGAPEAVVQLQKDRRAAYADEVAKLQEARAAFG</sequence>
<feature type="short sequence motif" description="'KMSKS' region" evidence="12">
    <location>
        <begin position="609"/>
        <end position="613"/>
    </location>
</feature>
<dbReference type="InterPro" id="IPR037118">
    <property type="entry name" value="Val-tRNA_synth_C_sf"/>
</dbReference>
<evidence type="ECO:0000256" key="11">
    <source>
        <dbReference type="ARBA" id="ARBA00060830"/>
    </source>
</evidence>
<dbReference type="GO" id="GO:0005524">
    <property type="term" value="F:ATP binding"/>
    <property type="evidence" value="ECO:0007669"/>
    <property type="project" value="UniProtKB-UniRule"/>
</dbReference>
<keyword evidence="6 12" id="KW-0067">ATP-binding</keyword>
<dbReference type="PANTHER" id="PTHR11946:SF93">
    <property type="entry name" value="VALINE--TRNA LIGASE, CHLOROPLASTIC_MITOCHONDRIAL 2"/>
    <property type="match status" value="1"/>
</dbReference>
<comment type="subcellular location">
    <subcellularLocation>
        <location evidence="1 12">Cytoplasm</location>
    </subcellularLocation>
</comment>
<feature type="binding site" evidence="12">
    <location>
        <position position="612"/>
    </location>
    <ligand>
        <name>ATP</name>
        <dbReference type="ChEBI" id="CHEBI:30616"/>
    </ligand>
</feature>
<comment type="function">
    <text evidence="12">Catalyzes the attachment of valine to tRNA(Val). As ValRS can inadvertently accommodate and process structurally similar amino acids such as threonine, to avoid such errors, it has a 'posttransfer' editing activity that hydrolyzes mischarged Thr-tRNA(Val) in a tRNA-dependent manner.</text>
</comment>
<comment type="domain">
    <text evidence="12">ValRS has two distinct active sites: one for aminoacylation and one for editing. The misactivated threonine is translocated from the active site to the editing site.</text>
</comment>
<dbReference type="Gene3D" id="3.90.740.10">
    <property type="entry name" value="Valyl/Leucyl/Isoleucyl-tRNA synthetase, editing domain"/>
    <property type="match status" value="1"/>
</dbReference>
<dbReference type="Gene3D" id="3.40.50.620">
    <property type="entry name" value="HUPs"/>
    <property type="match status" value="2"/>
</dbReference>
<comment type="similarity">
    <text evidence="11 12">Belongs to the class-I aminoacyl-tRNA synthetase family. ValS type 1 subfamily.</text>
</comment>
<dbReference type="PROSITE" id="PS00178">
    <property type="entry name" value="AA_TRNA_LIGASE_I"/>
    <property type="match status" value="1"/>
</dbReference>
<dbReference type="NCBIfam" id="NF004349">
    <property type="entry name" value="PRK05729.1"/>
    <property type="match status" value="1"/>
</dbReference>
<dbReference type="GO" id="GO:0004832">
    <property type="term" value="F:valine-tRNA ligase activity"/>
    <property type="evidence" value="ECO:0007669"/>
    <property type="project" value="UniProtKB-UniRule"/>
</dbReference>
<dbReference type="Proteomes" id="UP000634004">
    <property type="component" value="Unassembled WGS sequence"/>
</dbReference>
<keyword evidence="4 12" id="KW-0436">Ligase</keyword>
<keyword evidence="8 12" id="KW-0175">Coiled coil</keyword>
<evidence type="ECO:0000256" key="12">
    <source>
        <dbReference type="HAMAP-Rule" id="MF_02004"/>
    </source>
</evidence>
<dbReference type="InterPro" id="IPR009008">
    <property type="entry name" value="Val/Leu/Ile-tRNA-synth_edit"/>
</dbReference>
<keyword evidence="9 12" id="KW-0030">Aminoacyl-tRNA synthetase</keyword>